<sequence length="668" mass="74394">MSSYGFSEEIDEDREQLQSIEVITVHGEKTERSLKDTASSVSVIAAEQLATGQYLSVSSAVSEIPNVVVLTGSAPDIRGVSGNGAASGFNSFTGGAKTRVATLVDGVAEPFVADLTGDTGLWDIEQIEVFRGPQSTSNGRNSIAGSVFIKTKDPTFDWDAAARLGYRDQEQYIDSAFMVSGPLIDKTLAFRLSGENIDGETYKNANEFENNPPKFDQNEVKSNRLRTKLLWQPQGDDNLQVMLSHNYNHEQGNTGRNYYVADKPWDYKPIFERYMDTQASTTSLNFDYQLSTDKSFDLLLSYMDYDWSFQSYEPDPAAEYFTAMNDKNYTLDGKFNFGLDSSSVTGFIGLAYFKREQKFSSVGAYGYDGDDSSSSLALYGEVSFAINNSFTLIAGGRLESEEQQRNFNMQFSGQDIHENLDKDNEIFLPKLVLQYKITDDTTLSASARQGYNAGGGALALVESEYYYYDEELVNTYELSSRSSFNNINLSANLFYNDFDGYQAANSLRRITNIDEAQSLGFELEASAMLSEDFELRAGFGLLSTEITEADPAFGDVIGNELNSAPKFTGNIGIKYWLSDELTMALAGNYVDKYYGDFNNTSERVAGDYFLTRFNIDYVVENWRVSAFVNNMFDEQALTVQDPPSRGYEQGYAAIVDPRNIGISVTYSM</sequence>
<evidence type="ECO:0000256" key="12">
    <source>
        <dbReference type="RuleBase" id="RU003357"/>
    </source>
</evidence>
<comment type="caution">
    <text evidence="15">The sequence shown here is derived from an EMBL/GenBank/DDBJ whole genome shotgun (WGS) entry which is preliminary data.</text>
</comment>
<keyword evidence="3 11" id="KW-1134">Transmembrane beta strand</keyword>
<keyword evidence="9 11" id="KW-0472">Membrane</keyword>
<evidence type="ECO:0000256" key="1">
    <source>
        <dbReference type="ARBA" id="ARBA00004571"/>
    </source>
</evidence>
<keyword evidence="5 11" id="KW-0812">Transmembrane</keyword>
<name>A0ABN1LBB0_9GAMM</name>
<evidence type="ECO:0000256" key="5">
    <source>
        <dbReference type="ARBA" id="ARBA00022692"/>
    </source>
</evidence>
<dbReference type="InterPro" id="IPR036942">
    <property type="entry name" value="Beta-barrel_TonB_sf"/>
</dbReference>
<feature type="domain" description="TonB-dependent receptor-like beta-barrel" evidence="13">
    <location>
        <begin position="231"/>
        <end position="630"/>
    </location>
</feature>
<dbReference type="Gene3D" id="2.40.170.20">
    <property type="entry name" value="TonB-dependent receptor, beta-barrel domain"/>
    <property type="match status" value="1"/>
</dbReference>
<dbReference type="EMBL" id="BAAAFA010000013">
    <property type="protein sequence ID" value="GAA0823181.1"/>
    <property type="molecule type" value="Genomic_DNA"/>
</dbReference>
<comment type="similarity">
    <text evidence="11 12">Belongs to the TonB-dependent receptor family.</text>
</comment>
<dbReference type="PANTHER" id="PTHR32552">
    <property type="entry name" value="FERRICHROME IRON RECEPTOR-RELATED"/>
    <property type="match status" value="1"/>
</dbReference>
<evidence type="ECO:0000256" key="10">
    <source>
        <dbReference type="ARBA" id="ARBA00023237"/>
    </source>
</evidence>
<dbReference type="InterPro" id="IPR012910">
    <property type="entry name" value="Plug_dom"/>
</dbReference>
<dbReference type="InterPro" id="IPR000531">
    <property type="entry name" value="Beta-barrel_TonB"/>
</dbReference>
<gene>
    <name evidence="15" type="ORF">GCM10009111_32460</name>
</gene>
<accession>A0ABN1LBB0</accession>
<evidence type="ECO:0000259" key="13">
    <source>
        <dbReference type="Pfam" id="PF00593"/>
    </source>
</evidence>
<keyword evidence="8 12" id="KW-0798">TonB box</keyword>
<comment type="subcellular location">
    <subcellularLocation>
        <location evidence="1 11">Cell outer membrane</location>
        <topology evidence="1 11">Multi-pass membrane protein</topology>
    </subcellularLocation>
</comment>
<keyword evidence="15" id="KW-0675">Receptor</keyword>
<feature type="domain" description="TonB-dependent receptor plug" evidence="14">
    <location>
        <begin position="34"/>
        <end position="145"/>
    </location>
</feature>
<dbReference type="Pfam" id="PF00593">
    <property type="entry name" value="TonB_dep_Rec_b-barrel"/>
    <property type="match status" value="1"/>
</dbReference>
<evidence type="ECO:0000256" key="11">
    <source>
        <dbReference type="PROSITE-ProRule" id="PRU01360"/>
    </source>
</evidence>
<evidence type="ECO:0000313" key="16">
    <source>
        <dbReference type="Proteomes" id="UP001500021"/>
    </source>
</evidence>
<dbReference type="Pfam" id="PF07715">
    <property type="entry name" value="Plug"/>
    <property type="match status" value="1"/>
</dbReference>
<evidence type="ECO:0000256" key="3">
    <source>
        <dbReference type="ARBA" id="ARBA00022452"/>
    </source>
</evidence>
<evidence type="ECO:0000256" key="9">
    <source>
        <dbReference type="ARBA" id="ARBA00023136"/>
    </source>
</evidence>
<evidence type="ECO:0000256" key="4">
    <source>
        <dbReference type="ARBA" id="ARBA00022496"/>
    </source>
</evidence>
<dbReference type="CDD" id="cd01347">
    <property type="entry name" value="ligand_gated_channel"/>
    <property type="match status" value="1"/>
</dbReference>
<proteinExistence type="inferred from homology"/>
<evidence type="ECO:0000259" key="14">
    <source>
        <dbReference type="Pfam" id="PF07715"/>
    </source>
</evidence>
<dbReference type="Proteomes" id="UP001500021">
    <property type="component" value="Unassembled WGS sequence"/>
</dbReference>
<protein>
    <submittedName>
        <fullName evidence="15">TonB-dependent receptor</fullName>
    </submittedName>
</protein>
<reference evidence="15 16" key="1">
    <citation type="journal article" date="2019" name="Int. J. Syst. Evol. Microbiol.">
        <title>The Global Catalogue of Microorganisms (GCM) 10K type strain sequencing project: providing services to taxonomists for standard genome sequencing and annotation.</title>
        <authorList>
            <consortium name="The Broad Institute Genomics Platform"/>
            <consortium name="The Broad Institute Genome Sequencing Center for Infectious Disease"/>
            <person name="Wu L."/>
            <person name="Ma J."/>
        </authorList>
    </citation>
    <scope>NUCLEOTIDE SEQUENCE [LARGE SCALE GENOMIC DNA]</scope>
    <source>
        <strain evidence="15 16">JCM 15608</strain>
    </source>
</reference>
<keyword evidence="4" id="KW-0410">Iron transport</keyword>
<evidence type="ECO:0000256" key="2">
    <source>
        <dbReference type="ARBA" id="ARBA00022448"/>
    </source>
</evidence>
<keyword evidence="16" id="KW-1185">Reference proteome</keyword>
<keyword evidence="10 11" id="KW-0998">Cell outer membrane</keyword>
<evidence type="ECO:0000256" key="7">
    <source>
        <dbReference type="ARBA" id="ARBA00023065"/>
    </source>
</evidence>
<dbReference type="InterPro" id="IPR039426">
    <property type="entry name" value="TonB-dep_rcpt-like"/>
</dbReference>
<evidence type="ECO:0000256" key="8">
    <source>
        <dbReference type="ARBA" id="ARBA00023077"/>
    </source>
</evidence>
<dbReference type="PROSITE" id="PS52016">
    <property type="entry name" value="TONB_DEPENDENT_REC_3"/>
    <property type="match status" value="1"/>
</dbReference>
<evidence type="ECO:0000256" key="6">
    <source>
        <dbReference type="ARBA" id="ARBA00023004"/>
    </source>
</evidence>
<dbReference type="SUPFAM" id="SSF56935">
    <property type="entry name" value="Porins"/>
    <property type="match status" value="1"/>
</dbReference>
<keyword evidence="7" id="KW-0406">Ion transport</keyword>
<keyword evidence="2 11" id="KW-0813">Transport</keyword>
<organism evidence="15 16">
    <name type="scientific">Colwellia asteriadis</name>
    <dbReference type="NCBI Taxonomy" id="517723"/>
    <lineage>
        <taxon>Bacteria</taxon>
        <taxon>Pseudomonadati</taxon>
        <taxon>Pseudomonadota</taxon>
        <taxon>Gammaproteobacteria</taxon>
        <taxon>Alteromonadales</taxon>
        <taxon>Colwelliaceae</taxon>
        <taxon>Colwellia</taxon>
    </lineage>
</organism>
<evidence type="ECO:0000313" key="15">
    <source>
        <dbReference type="EMBL" id="GAA0823181.1"/>
    </source>
</evidence>
<keyword evidence="6" id="KW-0408">Iron</keyword>
<dbReference type="PANTHER" id="PTHR32552:SF81">
    <property type="entry name" value="TONB-DEPENDENT OUTER MEMBRANE RECEPTOR"/>
    <property type="match status" value="1"/>
</dbReference>